<keyword evidence="7" id="KW-1185">Reference proteome</keyword>
<evidence type="ECO:0000256" key="1">
    <source>
        <dbReference type="ARBA" id="ARBA00022485"/>
    </source>
</evidence>
<dbReference type="Gene3D" id="3.30.70.20">
    <property type="match status" value="2"/>
</dbReference>
<dbReference type="InterPro" id="IPR017900">
    <property type="entry name" value="4Fe4S_Fe_S_CS"/>
</dbReference>
<keyword evidence="3" id="KW-0408">Iron</keyword>
<dbReference type="Proteomes" id="UP000000483">
    <property type="component" value="Chromosome"/>
</dbReference>
<dbReference type="InterPro" id="IPR006311">
    <property type="entry name" value="TAT_signal"/>
</dbReference>
<dbReference type="STRING" id="880072.Desac_2727"/>
<dbReference type="Pfam" id="PF13247">
    <property type="entry name" value="Fer4_11"/>
    <property type="match status" value="2"/>
</dbReference>
<proteinExistence type="predicted"/>
<evidence type="ECO:0000313" key="7">
    <source>
        <dbReference type="Proteomes" id="UP000000483"/>
    </source>
</evidence>
<accession>F2NDX3</accession>
<evidence type="ECO:0000313" key="6">
    <source>
        <dbReference type="EMBL" id="AEB10541.1"/>
    </source>
</evidence>
<evidence type="ECO:0000259" key="5">
    <source>
        <dbReference type="PROSITE" id="PS51379"/>
    </source>
</evidence>
<sequence length="271" mass="30611">MGINRREFLRLAGLSTLLGLGGKTAFELLAPGQLEAQTYAPEPNALKAKRWAMVIDMRKMDEKTAQKCMNACHLTHNVPNIAQPKEAVAGVSPEDQNRFRIKWLWTEDFHNAFPGDEHANLAEKLHHMKFPVLCNHCDNPPCVRVCPTQATFRRPDGMVMMDMHRCIGCRYCMAACPFGARSFNWKDPRPYLKEVNMNYPTREIGVVEKCTFCDERVAKGQLPACVEASGGAMVFGDLADPKSKVRELLRANFTLRRKAHLGSNPQVYYIV</sequence>
<dbReference type="GO" id="GO:0046872">
    <property type="term" value="F:metal ion binding"/>
    <property type="evidence" value="ECO:0007669"/>
    <property type="project" value="UniProtKB-KW"/>
</dbReference>
<dbReference type="KEGG" id="dao:Desac_2727"/>
<dbReference type="AlphaFoldDB" id="F2NDX3"/>
<dbReference type="PROSITE" id="PS51318">
    <property type="entry name" value="TAT"/>
    <property type="match status" value="1"/>
</dbReference>
<dbReference type="SUPFAM" id="SSF54862">
    <property type="entry name" value="4Fe-4S ferredoxins"/>
    <property type="match status" value="1"/>
</dbReference>
<dbReference type="HOGENOM" id="CLU_043374_1_0_7"/>
<organism evidence="6 7">
    <name type="scientific">Desulfobacca acetoxidans (strain ATCC 700848 / DSM 11109 / ASRB2)</name>
    <dbReference type="NCBI Taxonomy" id="880072"/>
    <lineage>
        <taxon>Bacteria</taxon>
        <taxon>Pseudomonadati</taxon>
        <taxon>Thermodesulfobacteriota</taxon>
        <taxon>Desulfobaccia</taxon>
        <taxon>Desulfobaccales</taxon>
        <taxon>Desulfobaccaceae</taxon>
        <taxon>Desulfobacca</taxon>
    </lineage>
</organism>
<dbReference type="NCBIfam" id="NF045797">
    <property type="entry name" value="DsrO"/>
    <property type="match status" value="1"/>
</dbReference>
<dbReference type="OrthoDB" id="9789030at2"/>
<dbReference type="eggNOG" id="COG0437">
    <property type="taxonomic scope" value="Bacteria"/>
</dbReference>
<dbReference type="PROSITE" id="PS00198">
    <property type="entry name" value="4FE4S_FER_1"/>
    <property type="match status" value="1"/>
</dbReference>
<dbReference type="RefSeq" id="WP_013707650.1">
    <property type="nucleotide sequence ID" value="NC_015388.1"/>
</dbReference>
<dbReference type="InterPro" id="IPR054822">
    <property type="entry name" value="DsrO-like"/>
</dbReference>
<reference evidence="7" key="2">
    <citation type="submission" date="2011-03" db="EMBL/GenBank/DDBJ databases">
        <title>The complete genome of Desulfobacca acetoxidans DSM 11109.</title>
        <authorList>
            <consortium name="US DOE Joint Genome Institute (JGI-PGF)"/>
            <person name="Lucas S."/>
            <person name="Copeland A."/>
            <person name="Lapidus A."/>
            <person name="Bruce D."/>
            <person name="Goodwin L."/>
            <person name="Pitluck S."/>
            <person name="Peters L."/>
            <person name="Kyrpides N."/>
            <person name="Mavromatis K."/>
            <person name="Ivanova N."/>
            <person name="Ovchinnikova G."/>
            <person name="Teshima H."/>
            <person name="Detter J.C."/>
            <person name="Han C."/>
            <person name="Land M."/>
            <person name="Hauser L."/>
            <person name="Markowitz V."/>
            <person name="Cheng J.-F."/>
            <person name="Hugenholtz P."/>
            <person name="Woyke T."/>
            <person name="Wu D."/>
            <person name="Spring S."/>
            <person name="Schueler E."/>
            <person name="Brambilla E."/>
            <person name="Klenk H.-P."/>
            <person name="Eisen J.A."/>
        </authorList>
    </citation>
    <scope>NUCLEOTIDE SEQUENCE [LARGE SCALE GENOMIC DNA]</scope>
    <source>
        <strain evidence="7">ATCC 700848 / DSM 11109 / ASRB2</strain>
    </source>
</reference>
<dbReference type="PANTHER" id="PTHR43177">
    <property type="entry name" value="PROTEIN NRFC"/>
    <property type="match status" value="1"/>
</dbReference>
<feature type="domain" description="4Fe-4S ferredoxin-type" evidence="5">
    <location>
        <begin position="157"/>
        <end position="186"/>
    </location>
</feature>
<dbReference type="PANTHER" id="PTHR43177:SF3">
    <property type="entry name" value="PROTEIN NRFC HOMOLOG"/>
    <property type="match status" value="1"/>
</dbReference>
<keyword evidence="1" id="KW-0004">4Fe-4S</keyword>
<name>F2NDX3_DESAR</name>
<dbReference type="InterPro" id="IPR050954">
    <property type="entry name" value="ET_IronSulfur_Cluster-Binding"/>
</dbReference>
<keyword evidence="4" id="KW-0411">Iron-sulfur</keyword>
<dbReference type="PROSITE" id="PS51379">
    <property type="entry name" value="4FE4S_FER_2"/>
    <property type="match status" value="1"/>
</dbReference>
<keyword evidence="2" id="KW-0479">Metal-binding</keyword>
<evidence type="ECO:0000256" key="4">
    <source>
        <dbReference type="ARBA" id="ARBA00023014"/>
    </source>
</evidence>
<dbReference type="InterPro" id="IPR017896">
    <property type="entry name" value="4Fe4S_Fe-S-bd"/>
</dbReference>
<protein>
    <submittedName>
        <fullName evidence="6">4Fe-4S ferredoxin iron-sulfur binding domain-containing protein</fullName>
    </submittedName>
</protein>
<evidence type="ECO:0000256" key="2">
    <source>
        <dbReference type="ARBA" id="ARBA00022723"/>
    </source>
</evidence>
<evidence type="ECO:0000256" key="3">
    <source>
        <dbReference type="ARBA" id="ARBA00023004"/>
    </source>
</evidence>
<dbReference type="GO" id="GO:0051539">
    <property type="term" value="F:4 iron, 4 sulfur cluster binding"/>
    <property type="evidence" value="ECO:0007669"/>
    <property type="project" value="UniProtKB-KW"/>
</dbReference>
<dbReference type="EMBL" id="CP002629">
    <property type="protein sequence ID" value="AEB10541.1"/>
    <property type="molecule type" value="Genomic_DNA"/>
</dbReference>
<reference evidence="6 7" key="1">
    <citation type="journal article" date="2011" name="Stand. Genomic Sci.">
        <title>Complete genome sequence of the acetate-degrading sulfate reducer Desulfobacca acetoxidans type strain (ASRB2).</title>
        <authorList>
            <person name="Goker M."/>
            <person name="Teshima H."/>
            <person name="Lapidus A."/>
            <person name="Nolan M."/>
            <person name="Lucas S."/>
            <person name="Hammon N."/>
            <person name="Deshpande S."/>
            <person name="Cheng J.F."/>
            <person name="Tapia R."/>
            <person name="Han C."/>
            <person name="Goodwin L."/>
            <person name="Pitluck S."/>
            <person name="Huntemann M."/>
            <person name="Liolios K."/>
            <person name="Ivanova N."/>
            <person name="Pagani I."/>
            <person name="Mavromatis K."/>
            <person name="Ovchinikova G."/>
            <person name="Pati A."/>
            <person name="Chen A."/>
            <person name="Palaniappan K."/>
            <person name="Land M."/>
            <person name="Hauser L."/>
            <person name="Brambilla E.M."/>
            <person name="Rohde M."/>
            <person name="Spring S."/>
            <person name="Detter J.C."/>
            <person name="Woyke T."/>
            <person name="Bristow J."/>
            <person name="Eisen J.A."/>
            <person name="Markowitz V."/>
            <person name="Hugenholtz P."/>
            <person name="Kyrpides N.C."/>
            <person name="Klenk H.P."/>
        </authorList>
    </citation>
    <scope>NUCLEOTIDE SEQUENCE [LARGE SCALE GENOMIC DNA]</scope>
    <source>
        <strain evidence="7">ATCC 700848 / DSM 11109 / ASRB2</strain>
    </source>
</reference>
<dbReference type="CDD" id="cd10551">
    <property type="entry name" value="PsrB"/>
    <property type="match status" value="1"/>
</dbReference>
<gene>
    <name evidence="6" type="ordered locus">Desac_2727</name>
</gene>